<dbReference type="PANTHER" id="PTHR30081">
    <property type="entry name" value="PROTEIN-EXPORT MEMBRANE PROTEIN SEC"/>
    <property type="match status" value="1"/>
</dbReference>
<evidence type="ECO:0000256" key="11">
    <source>
        <dbReference type="ARBA" id="ARBA00061053"/>
    </source>
</evidence>
<feature type="transmembrane region" description="Helical" evidence="12">
    <location>
        <begin position="596"/>
        <end position="617"/>
    </location>
</feature>
<evidence type="ECO:0000256" key="12">
    <source>
        <dbReference type="HAMAP-Rule" id="MF_01463"/>
    </source>
</evidence>
<dbReference type="HAMAP" id="MF_01463_B">
    <property type="entry name" value="SecD_B"/>
    <property type="match status" value="1"/>
</dbReference>
<keyword evidence="5 12" id="KW-0653">Protein transport</keyword>
<dbReference type="GO" id="GO:0005886">
    <property type="term" value="C:plasma membrane"/>
    <property type="evidence" value="ECO:0007669"/>
    <property type="project" value="UniProtKB-SubCell"/>
</dbReference>
<feature type="transmembrane region" description="Helical" evidence="12">
    <location>
        <begin position="354"/>
        <end position="375"/>
    </location>
</feature>
<dbReference type="InterPro" id="IPR005791">
    <property type="entry name" value="SecD"/>
</dbReference>
<feature type="domain" description="Protein export membrane protein SecD/SecF C-terminal" evidence="14">
    <location>
        <begin position="244"/>
        <end position="407"/>
    </location>
</feature>
<dbReference type="Proteomes" id="UP000215137">
    <property type="component" value="Chromosome"/>
</dbReference>
<keyword evidence="3 12" id="KW-1003">Cell membrane</keyword>
<keyword evidence="17" id="KW-1185">Reference proteome</keyword>
<organism evidence="16 17">
    <name type="scientific">Cytobacillus kochii</name>
    <dbReference type="NCBI Taxonomy" id="859143"/>
    <lineage>
        <taxon>Bacteria</taxon>
        <taxon>Bacillati</taxon>
        <taxon>Bacillota</taxon>
        <taxon>Bacilli</taxon>
        <taxon>Bacillales</taxon>
        <taxon>Bacillaceae</taxon>
        <taxon>Cytobacillus</taxon>
    </lineage>
</organism>
<dbReference type="PANTHER" id="PTHR30081:SF1">
    <property type="entry name" value="PROTEIN TRANSLOCASE SUBUNIT SECD"/>
    <property type="match status" value="1"/>
</dbReference>
<feature type="transmembrane region" description="Helical" evidence="12">
    <location>
        <begin position="387"/>
        <end position="410"/>
    </location>
</feature>
<dbReference type="PRINTS" id="PR01755">
    <property type="entry name" value="SECFTRNLCASE"/>
</dbReference>
<dbReference type="Pfam" id="PF07549">
    <property type="entry name" value="Sec_GG"/>
    <property type="match status" value="1"/>
</dbReference>
<keyword evidence="4 12" id="KW-0812">Transmembrane</keyword>
<evidence type="ECO:0000259" key="15">
    <source>
        <dbReference type="Pfam" id="PF21760"/>
    </source>
</evidence>
<reference evidence="16 17" key="1">
    <citation type="submission" date="2017-08" db="EMBL/GenBank/DDBJ databases">
        <title>Complete Genome Sequence of Bacillus kochii Oregon-R-modENCODE STRAIN BDGP4, isolated from Drosophila melanogaster gut.</title>
        <authorList>
            <person name="Wan K.H."/>
            <person name="Yu C."/>
            <person name="Park S."/>
            <person name="Hammonds A.S."/>
            <person name="Booth B.W."/>
            <person name="Celniker S.E."/>
        </authorList>
    </citation>
    <scope>NUCLEOTIDE SEQUENCE [LARGE SCALE GENOMIC DNA]</scope>
    <source>
        <strain evidence="16 17">BDGP4</strain>
    </source>
</reference>
<evidence type="ECO:0000256" key="13">
    <source>
        <dbReference type="HAMAP-Rule" id="MF_01464"/>
    </source>
</evidence>
<feature type="domain" description="Protein export membrane protein SecD/SecF C-terminal" evidence="14">
    <location>
        <begin position="553"/>
        <end position="730"/>
    </location>
</feature>
<dbReference type="InterPro" id="IPR048631">
    <property type="entry name" value="SecD_1st"/>
</dbReference>
<evidence type="ECO:0000256" key="8">
    <source>
        <dbReference type="ARBA" id="ARBA00023136"/>
    </source>
</evidence>
<dbReference type="NCBIfam" id="NF009581">
    <property type="entry name" value="PRK13024.1-1"/>
    <property type="match status" value="1"/>
</dbReference>
<dbReference type="RefSeq" id="WP_095372439.1">
    <property type="nucleotide sequence ID" value="NZ_CP022983.1"/>
</dbReference>
<comment type="similarity">
    <text evidence="12">Belongs to the SecD/SecF family. SecD subfamily.</text>
</comment>
<dbReference type="GO" id="GO:0006605">
    <property type="term" value="P:protein targeting"/>
    <property type="evidence" value="ECO:0007669"/>
    <property type="project" value="UniProtKB-UniRule"/>
</dbReference>
<evidence type="ECO:0000256" key="7">
    <source>
        <dbReference type="ARBA" id="ARBA00023010"/>
    </source>
</evidence>
<dbReference type="HAMAP" id="MF_01464_B">
    <property type="entry name" value="SecF_B"/>
    <property type="match status" value="1"/>
</dbReference>
<feature type="transmembrane region" description="Helical" evidence="12">
    <location>
        <begin position="623"/>
        <end position="644"/>
    </location>
</feature>
<feature type="domain" description="Protein translocase subunit SecDF P1" evidence="15">
    <location>
        <begin position="63"/>
        <end position="121"/>
    </location>
</feature>
<comment type="similarity">
    <text evidence="13">Belongs to the SecD/SecF family. SecF subfamily.</text>
</comment>
<evidence type="ECO:0000256" key="1">
    <source>
        <dbReference type="ARBA" id="ARBA00004651"/>
    </source>
</evidence>
<dbReference type="InterPro" id="IPR048634">
    <property type="entry name" value="SecD_SecF_C"/>
</dbReference>
<evidence type="ECO:0000256" key="4">
    <source>
        <dbReference type="ARBA" id="ARBA00022692"/>
    </source>
</evidence>
<dbReference type="GO" id="GO:0065002">
    <property type="term" value="P:intracellular protein transmembrane transport"/>
    <property type="evidence" value="ECO:0007669"/>
    <property type="project" value="UniProtKB-UniRule"/>
</dbReference>
<comment type="similarity">
    <text evidence="10">In the C-terminal section; belongs to the SecD/SecF family. SecF subfamily.</text>
</comment>
<dbReference type="NCBIfam" id="TIGR00966">
    <property type="entry name" value="transloc_SecF"/>
    <property type="match status" value="1"/>
</dbReference>
<evidence type="ECO:0000256" key="9">
    <source>
        <dbReference type="ARBA" id="ARBA00059018"/>
    </source>
</evidence>
<comment type="similarity">
    <text evidence="11">In the N-terminal section; belongs to the SecD/SecF family. SecD subfamily.</text>
</comment>
<evidence type="ECO:0000313" key="16">
    <source>
        <dbReference type="EMBL" id="ASV68873.1"/>
    </source>
</evidence>
<dbReference type="NCBIfam" id="TIGR01129">
    <property type="entry name" value="secD"/>
    <property type="match status" value="1"/>
</dbReference>
<dbReference type="InterPro" id="IPR005665">
    <property type="entry name" value="SecF_bac"/>
</dbReference>
<dbReference type="Pfam" id="PF02355">
    <property type="entry name" value="SecD_SecF_C"/>
    <property type="match status" value="2"/>
</dbReference>
<dbReference type="FunFam" id="1.20.1640.10:FF:000024">
    <property type="entry name" value="Multifunctional fusion protein"/>
    <property type="match status" value="1"/>
</dbReference>
<feature type="transmembrane region" description="Helical" evidence="12">
    <location>
        <begin position="679"/>
        <end position="697"/>
    </location>
</feature>
<evidence type="ECO:0000256" key="5">
    <source>
        <dbReference type="ARBA" id="ARBA00022927"/>
    </source>
</evidence>
<keyword evidence="6 12" id="KW-1133">Transmembrane helix</keyword>
<gene>
    <name evidence="13" type="primary">secF</name>
    <name evidence="12" type="synonym">secD</name>
    <name evidence="16" type="ORF">CKF48_17195</name>
</gene>
<evidence type="ECO:0000313" key="17">
    <source>
        <dbReference type="Proteomes" id="UP000215137"/>
    </source>
</evidence>
<dbReference type="EMBL" id="CP022983">
    <property type="protein sequence ID" value="ASV68873.1"/>
    <property type="molecule type" value="Genomic_DNA"/>
</dbReference>
<accession>A0A248TKZ0</accession>
<dbReference type="InterPro" id="IPR055344">
    <property type="entry name" value="SecD_SecF_C_bact"/>
</dbReference>
<evidence type="ECO:0000256" key="3">
    <source>
        <dbReference type="ARBA" id="ARBA00022475"/>
    </source>
</evidence>
<evidence type="ECO:0000256" key="10">
    <source>
        <dbReference type="ARBA" id="ARBA00060856"/>
    </source>
</evidence>
<dbReference type="FunFam" id="1.20.1640.10:FF:000004">
    <property type="entry name" value="Protein translocase subunit SecD"/>
    <property type="match status" value="1"/>
</dbReference>
<dbReference type="Gene3D" id="3.30.70.3220">
    <property type="match status" value="1"/>
</dbReference>
<keyword evidence="2 12" id="KW-0813">Transport</keyword>
<feature type="transmembrane region" description="Helical" evidence="12">
    <location>
        <begin position="309"/>
        <end position="333"/>
    </location>
</feature>
<keyword evidence="7 12" id="KW-0811">Translocation</keyword>
<feature type="transmembrane region" description="Helical" evidence="12">
    <location>
        <begin position="283"/>
        <end position="303"/>
    </location>
</feature>
<comment type="caution">
    <text evidence="12">Lacks conserved residue(s) required for the propagation of feature annotation.</text>
</comment>
<dbReference type="Gene3D" id="1.20.1640.10">
    <property type="entry name" value="Multidrug efflux transporter AcrB transmembrane domain"/>
    <property type="match status" value="2"/>
</dbReference>
<dbReference type="NCBIfam" id="TIGR00916">
    <property type="entry name" value="2A0604s01"/>
    <property type="match status" value="2"/>
</dbReference>
<feature type="transmembrane region" description="Helical" evidence="12">
    <location>
        <begin position="568"/>
        <end position="589"/>
    </location>
</feature>
<protein>
    <recommendedName>
        <fullName evidence="12 13">Multifunctional fusion protein</fullName>
    </recommendedName>
    <domain>
        <recommendedName>
            <fullName evidence="12">Protein translocase subunit SecD</fullName>
        </recommendedName>
    </domain>
    <domain>
        <recommendedName>
            <fullName evidence="13">Protein-export membrane protein SecF</fullName>
        </recommendedName>
    </domain>
</protein>
<dbReference type="OrthoDB" id="9805019at2"/>
<evidence type="ECO:0000259" key="14">
    <source>
        <dbReference type="Pfam" id="PF02355"/>
    </source>
</evidence>
<dbReference type="InterPro" id="IPR022813">
    <property type="entry name" value="SecD/SecF_arch_bac"/>
</dbReference>
<evidence type="ECO:0000256" key="6">
    <source>
        <dbReference type="ARBA" id="ARBA00022989"/>
    </source>
</evidence>
<comment type="subunit">
    <text evidence="13">Forms a complex with SecD. Part of the essential Sec protein translocation apparatus which comprises SecA, SecYEG and auxiliary proteins SecDF. Other proteins may also be involved.</text>
</comment>
<proteinExistence type="inferred from homology"/>
<dbReference type="Pfam" id="PF21760">
    <property type="entry name" value="SecD_1st"/>
    <property type="match status" value="1"/>
</dbReference>
<name>A0A248TKZ0_9BACI</name>
<comment type="subunit">
    <text evidence="12">Forms a complex with SecF. Part of the essential Sec protein translocation apparatus which comprises SecA, SecYEG and auxiliary proteins SecDF. Other proteins may also be involved.</text>
</comment>
<sequence>MVKRSRILSFFLIIILFASLMGFTSKDILGDVKLGLDLQGGFEVLYEVSPAKEGQEIDQAAMSATAQSLDRRINVLGVSEPNIQIEGDNRIRVQLAGVTDQEQAREMLSTEANLTFRDVDDNVLMDGSDLVEGGASQTFDENGRPSVSIKLKSADKFREVTQEIVNKPAGENLLVIWLDFEEGDSFAEEATKEDPKYLSAPQVSQVFNQDSVSIVGNFTLEEAKTLSDLLSAGSLPVKLDEVYSTSVGAQFGESALDKTIIGGIIGIAAIFIFMIAYYRLPGVIAVITLSVYLYLTLVVFNLMNAVLTLPGVAALILGVGMAVDANIITYERIKDEIRVGRSIKAAFKAGSKNSLSTIFDANLTTLLAAGVLFIYGTSSVKGFATTLILSILMSFITAVYGARLLLWLCVNSNLFKNMPGMFGVHKKDIHQLNENLDTVDLTTKFDRFDFVKHRKKYYSFSGLMIVLGIIMLFIFGLNLSIDFSQGTRIEQMSNEPLTEDGYQASLAEIGIETDDIVISGNNNEIGVARIKDEVFNKEQIAEYQSQLEDEYGSIPNISTVTPTVGKEIAMNAIKALAIAAIGIILYVTIRFEWRMALAAVLALLHDAFFIVVIFSVTRLEADLTFIAAVLTIVGYSINDTIVTFDRIRENMVRKKKIKTFEELAQIANQSLRQTLGRSINTIITVVLAVLGLLIFGSEAIRNFNIALLIGLIAGTYSSIFLATQMWLSWKGMQLKKHGVLITYKEKKQKTDEPQV</sequence>
<feature type="transmembrane region" description="Helical" evidence="12">
    <location>
        <begin position="703"/>
        <end position="727"/>
    </location>
</feature>
<feature type="transmembrane region" description="Helical" evidence="12">
    <location>
        <begin position="457"/>
        <end position="477"/>
    </location>
</feature>
<dbReference type="GO" id="GO:0043952">
    <property type="term" value="P:protein transport by the Sec complex"/>
    <property type="evidence" value="ECO:0007669"/>
    <property type="project" value="UniProtKB-UniRule"/>
</dbReference>
<dbReference type="InterPro" id="IPR022645">
    <property type="entry name" value="SecD/SecF_bac"/>
</dbReference>
<comment type="subcellular location">
    <subcellularLocation>
        <location evidence="1 12">Cell membrane</location>
        <topology evidence="1 12">Multi-pass membrane protein</topology>
    </subcellularLocation>
</comment>
<comment type="function">
    <text evidence="9 12">Part of the Sec protein translocase complex. Interacts with the SecYEG preprotein conducting channel. SecDF uses the proton motive force (PMF) to complete protein translocation after the ATP-dependent function of SecA.</text>
</comment>
<feature type="transmembrane region" description="Helical" evidence="12">
    <location>
        <begin position="260"/>
        <end position="278"/>
    </location>
</feature>
<evidence type="ECO:0000256" key="2">
    <source>
        <dbReference type="ARBA" id="ARBA00022448"/>
    </source>
</evidence>
<dbReference type="InterPro" id="IPR022646">
    <property type="entry name" value="SecD/SecF_CS"/>
</dbReference>
<dbReference type="AlphaFoldDB" id="A0A248TKZ0"/>
<keyword evidence="8 12" id="KW-0472">Membrane</keyword>
<dbReference type="SUPFAM" id="SSF82866">
    <property type="entry name" value="Multidrug efflux transporter AcrB transmembrane domain"/>
    <property type="match status" value="2"/>
</dbReference>
<dbReference type="KEGG" id="bko:CKF48_17195"/>
<dbReference type="GO" id="GO:0015450">
    <property type="term" value="F:protein-transporting ATPase activity"/>
    <property type="evidence" value="ECO:0007669"/>
    <property type="project" value="InterPro"/>
</dbReference>